<evidence type="ECO:0000256" key="1">
    <source>
        <dbReference type="ARBA" id="ARBA00022729"/>
    </source>
</evidence>
<organism evidence="2 3">
    <name type="scientific">Robinsoniella peoriensis</name>
    <dbReference type="NCBI Taxonomy" id="180332"/>
    <lineage>
        <taxon>Bacteria</taxon>
        <taxon>Bacillati</taxon>
        <taxon>Bacillota</taxon>
        <taxon>Clostridia</taxon>
        <taxon>Lachnospirales</taxon>
        <taxon>Lachnospiraceae</taxon>
        <taxon>Robinsoniella</taxon>
    </lineage>
</organism>
<keyword evidence="2" id="KW-0675">Receptor</keyword>
<dbReference type="Proteomes" id="UP000306509">
    <property type="component" value="Unassembled WGS sequence"/>
</dbReference>
<keyword evidence="3" id="KW-1185">Reference proteome</keyword>
<sequence length="340" mass="37791" precursor="true">MKSIKKTLGIAVGLIGIVIVAVTFFKVVSANSSGKVEIRLAHNQSAGSEIADSIALLSDIVAEDDSKEMEVKIYPSGVLGTEKEIIEMVKAGILDMAKVSSNTLGQFQDEYSIFAVPYLFNGQQHYYDAMEKSEEVQKLFTSTEEEGYIAIGYYANGARNFYLKEDVKCDNPSVLKGKKIRSMPSTTSMDMIEKMGGSPVPMAAGETYTSLQQGIVDGAENTELALTVDGHQDLVKSYTYTEHQYSPDIYIISTKKWNSMTEEQQNYLRESLKSTNENFKSLYTGMMEAAIQEAEEHGVTVYRDIDKSALIEAVHPIRESFCAKGDSYKTLYEDIQKYAE</sequence>
<evidence type="ECO:0000313" key="3">
    <source>
        <dbReference type="Proteomes" id="UP000306509"/>
    </source>
</evidence>
<dbReference type="PANTHER" id="PTHR33376">
    <property type="match status" value="1"/>
</dbReference>
<proteinExistence type="predicted"/>
<protein>
    <submittedName>
        <fullName evidence="2">Extracytoplasmic solute receptor protein YiaO</fullName>
    </submittedName>
</protein>
<dbReference type="AlphaFoldDB" id="A0A4U8Q8F1"/>
<dbReference type="InterPro" id="IPR018389">
    <property type="entry name" value="DctP_fam"/>
</dbReference>
<comment type="caution">
    <text evidence="2">The sequence shown here is derived from an EMBL/GenBank/DDBJ whole genome shotgun (WGS) entry which is preliminary data.</text>
</comment>
<dbReference type="OrthoDB" id="9815946at2"/>
<dbReference type="PANTHER" id="PTHR33376:SF2">
    <property type="entry name" value="DICARBOXYLATE-BINDING PERIPLASMIC PROTEIN"/>
    <property type="match status" value="1"/>
</dbReference>
<name>A0A4U8Q8F1_9FIRM</name>
<dbReference type="InterPro" id="IPR038404">
    <property type="entry name" value="TRAP_DctP_sf"/>
</dbReference>
<dbReference type="GO" id="GO:0030246">
    <property type="term" value="F:carbohydrate binding"/>
    <property type="evidence" value="ECO:0007669"/>
    <property type="project" value="TreeGrafter"/>
</dbReference>
<dbReference type="NCBIfam" id="NF037995">
    <property type="entry name" value="TRAP_S1"/>
    <property type="match status" value="1"/>
</dbReference>
<keyword evidence="1" id="KW-0732">Signal</keyword>
<dbReference type="STRING" id="180332.GCA_000797495_05047"/>
<dbReference type="Pfam" id="PF03480">
    <property type="entry name" value="DctP"/>
    <property type="match status" value="1"/>
</dbReference>
<dbReference type="EMBL" id="QGQD01000051">
    <property type="protein sequence ID" value="TLD00674.1"/>
    <property type="molecule type" value="Genomic_DNA"/>
</dbReference>
<gene>
    <name evidence="2" type="primary">yiaO</name>
    <name evidence="2" type="ORF">DSM106044_02506</name>
</gene>
<dbReference type="Gene3D" id="3.40.190.170">
    <property type="entry name" value="Bacterial extracellular solute-binding protein, family 7"/>
    <property type="match status" value="1"/>
</dbReference>
<dbReference type="GO" id="GO:0055085">
    <property type="term" value="P:transmembrane transport"/>
    <property type="evidence" value="ECO:0007669"/>
    <property type="project" value="InterPro"/>
</dbReference>
<evidence type="ECO:0000313" key="2">
    <source>
        <dbReference type="EMBL" id="TLD00674.1"/>
    </source>
</evidence>
<accession>A0A4U8Q8F1</accession>
<reference evidence="2 3" key="1">
    <citation type="journal article" date="2019" name="Anaerobe">
        <title>Detection of Robinsoniella peoriensis in multiple bone samples of a trauma patient.</title>
        <authorList>
            <person name="Schrottner P."/>
            <person name="Hartwich K."/>
            <person name="Bunk B."/>
            <person name="Schober I."/>
            <person name="Helbig S."/>
            <person name="Rudolph W.W."/>
            <person name="Gunzer F."/>
        </authorList>
    </citation>
    <scope>NUCLEOTIDE SEQUENCE [LARGE SCALE GENOMIC DNA]</scope>
    <source>
        <strain evidence="2 3">DSM 106044</strain>
    </source>
</reference>
<dbReference type="RefSeq" id="WP_027296275.1">
    <property type="nucleotide sequence ID" value="NZ_CABMJZ010000022.1"/>
</dbReference>